<dbReference type="Gene3D" id="2.60.120.1140">
    <property type="entry name" value="Protein of unknown function DUF192"/>
    <property type="match status" value="1"/>
</dbReference>
<evidence type="ECO:0000256" key="1">
    <source>
        <dbReference type="SAM" id="SignalP"/>
    </source>
</evidence>
<feature type="signal peptide" evidence="1">
    <location>
        <begin position="1"/>
        <end position="29"/>
    </location>
</feature>
<dbReference type="PANTHER" id="PTHR37953:SF1">
    <property type="entry name" value="UPF0127 PROTEIN MJ1496"/>
    <property type="match status" value="1"/>
</dbReference>
<comment type="caution">
    <text evidence="2">The sequence shown here is derived from an EMBL/GenBank/DDBJ whole genome shotgun (WGS) entry which is preliminary data.</text>
</comment>
<keyword evidence="3" id="KW-1185">Reference proteome</keyword>
<accession>A0ABV7KEB5</accession>
<gene>
    <name evidence="2" type="ORF">ACFOHJ_16925</name>
</gene>
<evidence type="ECO:0000313" key="2">
    <source>
        <dbReference type="EMBL" id="MFC3207910.1"/>
    </source>
</evidence>
<dbReference type="InterPro" id="IPR003795">
    <property type="entry name" value="DUF192"/>
</dbReference>
<keyword evidence="1" id="KW-0732">Signal</keyword>
<dbReference type="InterPro" id="IPR038695">
    <property type="entry name" value="Saro_0823-like_sf"/>
</dbReference>
<protein>
    <submittedName>
        <fullName evidence="2">DUF192 domain-containing protein</fullName>
    </submittedName>
</protein>
<dbReference type="EMBL" id="JBHRTK010000016">
    <property type="protein sequence ID" value="MFC3207910.1"/>
    <property type="molecule type" value="Genomic_DNA"/>
</dbReference>
<dbReference type="PANTHER" id="PTHR37953">
    <property type="entry name" value="UPF0127 PROTEIN MJ1496"/>
    <property type="match status" value="1"/>
</dbReference>
<evidence type="ECO:0000313" key="3">
    <source>
        <dbReference type="Proteomes" id="UP001595583"/>
    </source>
</evidence>
<sequence length="166" mass="18260">MRYRKWMAAGALVVLVTVFASFQAQPGFADSRAMMLPVDPAPLVVVTHKAERSFTIEIADDSAERSAGLMFREDMPDDRGMLFVFQDTRNVAFWMKNTPMPLDLLFIGEDGRIRAILPGEPQSEAVIDPGEPARYVLELKAGTAAKEGIKVGDLLKHPAIGTGQRN</sequence>
<proteinExistence type="predicted"/>
<name>A0ABV7KEB5_9HYPH</name>
<organism evidence="2 3">
    <name type="scientific">Aquamicrobium soli</name>
    <dbReference type="NCBI Taxonomy" id="1811518"/>
    <lineage>
        <taxon>Bacteria</taxon>
        <taxon>Pseudomonadati</taxon>
        <taxon>Pseudomonadota</taxon>
        <taxon>Alphaproteobacteria</taxon>
        <taxon>Hyphomicrobiales</taxon>
        <taxon>Phyllobacteriaceae</taxon>
        <taxon>Aquamicrobium</taxon>
    </lineage>
</organism>
<reference evidence="3" key="1">
    <citation type="journal article" date="2019" name="Int. J. Syst. Evol. Microbiol.">
        <title>The Global Catalogue of Microorganisms (GCM) 10K type strain sequencing project: providing services to taxonomists for standard genome sequencing and annotation.</title>
        <authorList>
            <consortium name="The Broad Institute Genomics Platform"/>
            <consortium name="The Broad Institute Genome Sequencing Center for Infectious Disease"/>
            <person name="Wu L."/>
            <person name="Ma J."/>
        </authorList>
    </citation>
    <scope>NUCLEOTIDE SEQUENCE [LARGE SCALE GENOMIC DNA]</scope>
    <source>
        <strain evidence="3">KCTC 52165</strain>
    </source>
</reference>
<dbReference type="Proteomes" id="UP001595583">
    <property type="component" value="Unassembled WGS sequence"/>
</dbReference>
<feature type="chain" id="PRO_5045612820" evidence="1">
    <location>
        <begin position="30"/>
        <end position="166"/>
    </location>
</feature>
<dbReference type="Pfam" id="PF02643">
    <property type="entry name" value="DUF192"/>
    <property type="match status" value="1"/>
</dbReference>
<dbReference type="RefSeq" id="WP_378222472.1">
    <property type="nucleotide sequence ID" value="NZ_JBHRTK010000016.1"/>
</dbReference>